<dbReference type="SUPFAM" id="SSF50998">
    <property type="entry name" value="Quinoprotein alcohol dehydrogenase-like"/>
    <property type="match status" value="1"/>
</dbReference>
<dbReference type="Pfam" id="PF18911">
    <property type="entry name" value="PKD_4"/>
    <property type="match status" value="1"/>
</dbReference>
<dbReference type="InterPro" id="IPR022409">
    <property type="entry name" value="PKD/Chitinase_dom"/>
</dbReference>
<dbReference type="Pfam" id="PF13360">
    <property type="entry name" value="PQQ_2"/>
    <property type="match status" value="1"/>
</dbReference>
<dbReference type="InterPro" id="IPR035986">
    <property type="entry name" value="PKD_dom_sf"/>
</dbReference>
<gene>
    <name evidence="2" type="ORF">QHG74_03265</name>
</gene>
<dbReference type="CDD" id="cd00146">
    <property type="entry name" value="PKD"/>
    <property type="match status" value="1"/>
</dbReference>
<evidence type="ECO:0000313" key="2">
    <source>
        <dbReference type="EMBL" id="MDY7256730.1"/>
    </source>
</evidence>
<dbReference type="InterPro" id="IPR002372">
    <property type="entry name" value="PQQ_rpt_dom"/>
</dbReference>
<dbReference type="InterPro" id="IPR013783">
    <property type="entry name" value="Ig-like_fold"/>
</dbReference>
<dbReference type="Proteomes" id="UP001292913">
    <property type="component" value="Unassembled WGS sequence"/>
</dbReference>
<comment type="caution">
    <text evidence="2">The sequence shown here is derived from an EMBL/GenBank/DDBJ whole genome shotgun (WGS) entry which is preliminary data.</text>
</comment>
<dbReference type="SMART" id="SM00089">
    <property type="entry name" value="PKD"/>
    <property type="match status" value="1"/>
</dbReference>
<dbReference type="SUPFAM" id="SSF49299">
    <property type="entry name" value="PKD domain"/>
    <property type="match status" value="1"/>
</dbReference>
<name>A0ABU5HPE8_9BACE</name>
<dbReference type="InterPro" id="IPR011047">
    <property type="entry name" value="Quinoprotein_ADH-like_sf"/>
</dbReference>
<dbReference type="PANTHER" id="PTHR34512">
    <property type="entry name" value="CELL SURFACE PROTEIN"/>
    <property type="match status" value="1"/>
</dbReference>
<dbReference type="PROSITE" id="PS51257">
    <property type="entry name" value="PROKAR_LIPOPROTEIN"/>
    <property type="match status" value="1"/>
</dbReference>
<dbReference type="Gene3D" id="2.60.40.10">
    <property type="entry name" value="Immunoglobulins"/>
    <property type="match status" value="1"/>
</dbReference>
<accession>A0ABU5HPE8</accession>
<dbReference type="InterPro" id="IPR015943">
    <property type="entry name" value="WD40/YVTN_repeat-like_dom_sf"/>
</dbReference>
<evidence type="ECO:0000313" key="3">
    <source>
        <dbReference type="Proteomes" id="UP001292913"/>
    </source>
</evidence>
<dbReference type="PANTHER" id="PTHR34512:SF30">
    <property type="entry name" value="OUTER MEMBRANE PROTEIN ASSEMBLY FACTOR BAMB"/>
    <property type="match status" value="1"/>
</dbReference>
<feature type="domain" description="PKD" evidence="1">
    <location>
        <begin position="58"/>
        <end position="120"/>
    </location>
</feature>
<dbReference type="SMART" id="SM00564">
    <property type="entry name" value="PQQ"/>
    <property type="match status" value="5"/>
</dbReference>
<evidence type="ECO:0000259" key="1">
    <source>
        <dbReference type="PROSITE" id="PS50093"/>
    </source>
</evidence>
<keyword evidence="3" id="KW-1185">Reference proteome</keyword>
<reference evidence="2 3" key="1">
    <citation type="submission" date="2023-04" db="EMBL/GenBank/DDBJ databases">
        <title>Bacteroides pacosi sp. nov., isolated from the fecal material of an alpaca.</title>
        <authorList>
            <person name="Miller S."/>
            <person name="Hendry M."/>
            <person name="King J."/>
            <person name="Sankaranarayanan K."/>
            <person name="Lawson P.A."/>
        </authorList>
    </citation>
    <scope>NUCLEOTIDE SEQUENCE [LARGE SCALE GENOMIC DNA]</scope>
    <source>
        <strain evidence="2 3">A2-P53</strain>
    </source>
</reference>
<protein>
    <submittedName>
        <fullName evidence="2">PQQ-binding-like beta-propeller repeat protein</fullName>
    </submittedName>
</protein>
<dbReference type="InterPro" id="IPR018391">
    <property type="entry name" value="PQQ_b-propeller_rpt"/>
</dbReference>
<dbReference type="EMBL" id="JARZAK010000001">
    <property type="protein sequence ID" value="MDY7256730.1"/>
    <property type="molecule type" value="Genomic_DNA"/>
</dbReference>
<dbReference type="RefSeq" id="WP_258980606.1">
    <property type="nucleotide sequence ID" value="NZ_JARZAK010000001.1"/>
</dbReference>
<organism evidence="2 3">
    <name type="scientific">Bacteroides vicugnae</name>
    <dbReference type="NCBI Taxonomy" id="3037989"/>
    <lineage>
        <taxon>Bacteria</taxon>
        <taxon>Pseudomonadati</taxon>
        <taxon>Bacteroidota</taxon>
        <taxon>Bacteroidia</taxon>
        <taxon>Bacteroidales</taxon>
        <taxon>Bacteroidaceae</taxon>
        <taxon>Bacteroides</taxon>
    </lineage>
</organism>
<dbReference type="PROSITE" id="PS50093">
    <property type="entry name" value="PKD"/>
    <property type="match status" value="1"/>
</dbReference>
<dbReference type="InterPro" id="IPR000601">
    <property type="entry name" value="PKD_dom"/>
</dbReference>
<sequence>MNKVTYLVSLICILLFSSCEEDKVYYNTAAKADFTIGEDMYELGQTAVFKDASIPDEGNQIVSWLWEFGDAAKSVSMEQNPTFIYQSDGTFTIKLTVTDNNGLRASAKKDLTILDPAKAINVMWQKEMGGPIENTVSPALSADGKTVYMITDQTSTGAFDVKLFAYDTSNGAQRWAFDVTAKMNELNPGGGASMVYASPTVGPNGDIYITVRDLKPAGAEHPRALFLFAVGSDGSMKWAYKAADSNLYAVTPAIDASGNIYFGHRGKKLIVLSPAGNVIKEIALDMEVLSGVSLSKNGTIYFGSSGKNGYFGYDFATGAQQFVYQKDLGGTALKGNSYTVGADGTIYTVAELTTGGAIVALNPDGTEKWVYKTPGAIINGGVAIGADGTIYANGGKTVAGEVSAGVVALNTDGSLKWHYATTDDVNNCVPVIDNRGYIHIISDKAVYYIVKQDGSLLASAELGVKCFSSPVMDSKGYLYVGIEAVAGASDMVCISSGATSYADSAWPMKGQNPQRTGLQK</sequence>
<dbReference type="Gene3D" id="2.130.10.10">
    <property type="entry name" value="YVTN repeat-like/Quinoprotein amine dehydrogenase"/>
    <property type="match status" value="1"/>
</dbReference>
<proteinExistence type="predicted"/>